<evidence type="ECO:0000256" key="6">
    <source>
        <dbReference type="ARBA" id="ARBA00023136"/>
    </source>
</evidence>
<evidence type="ECO:0000259" key="8">
    <source>
        <dbReference type="PROSITE" id="PS50850"/>
    </source>
</evidence>
<proteinExistence type="predicted"/>
<accession>A0ABW3VS41</accession>
<feature type="transmembrane region" description="Helical" evidence="7">
    <location>
        <begin position="313"/>
        <end position="337"/>
    </location>
</feature>
<evidence type="ECO:0000256" key="3">
    <source>
        <dbReference type="ARBA" id="ARBA00022475"/>
    </source>
</evidence>
<dbReference type="PANTHER" id="PTHR23517">
    <property type="entry name" value="RESISTANCE PROTEIN MDTM, PUTATIVE-RELATED-RELATED"/>
    <property type="match status" value="1"/>
</dbReference>
<dbReference type="PROSITE" id="PS00216">
    <property type="entry name" value="SUGAR_TRANSPORT_1"/>
    <property type="match status" value="1"/>
</dbReference>
<dbReference type="InterPro" id="IPR050171">
    <property type="entry name" value="MFS_Transporters"/>
</dbReference>
<reference evidence="10" key="1">
    <citation type="journal article" date="2019" name="Int. J. Syst. Evol. Microbiol.">
        <title>The Global Catalogue of Microorganisms (GCM) 10K type strain sequencing project: providing services to taxonomists for standard genome sequencing and annotation.</title>
        <authorList>
            <consortium name="The Broad Institute Genomics Platform"/>
            <consortium name="The Broad Institute Genome Sequencing Center for Infectious Disease"/>
            <person name="Wu L."/>
            <person name="Ma J."/>
        </authorList>
    </citation>
    <scope>NUCLEOTIDE SEQUENCE [LARGE SCALE GENOMIC DNA]</scope>
    <source>
        <strain evidence="10">CCUG 49018</strain>
    </source>
</reference>
<evidence type="ECO:0000256" key="5">
    <source>
        <dbReference type="ARBA" id="ARBA00022989"/>
    </source>
</evidence>
<evidence type="ECO:0000256" key="4">
    <source>
        <dbReference type="ARBA" id="ARBA00022692"/>
    </source>
</evidence>
<feature type="transmembrane region" description="Helical" evidence="7">
    <location>
        <begin position="225"/>
        <end position="245"/>
    </location>
</feature>
<evidence type="ECO:0000256" key="7">
    <source>
        <dbReference type="SAM" id="Phobius"/>
    </source>
</evidence>
<dbReference type="InterPro" id="IPR011701">
    <property type="entry name" value="MFS"/>
</dbReference>
<evidence type="ECO:0000313" key="9">
    <source>
        <dbReference type="EMBL" id="MFD1237813.1"/>
    </source>
</evidence>
<feature type="transmembrane region" description="Helical" evidence="7">
    <location>
        <begin position="51"/>
        <end position="76"/>
    </location>
</feature>
<feature type="transmembrane region" description="Helical" evidence="7">
    <location>
        <begin position="287"/>
        <end position="307"/>
    </location>
</feature>
<keyword evidence="10" id="KW-1185">Reference proteome</keyword>
<feature type="transmembrane region" description="Helical" evidence="7">
    <location>
        <begin position="178"/>
        <end position="197"/>
    </location>
</feature>
<feature type="transmembrane region" description="Helical" evidence="7">
    <location>
        <begin position="88"/>
        <end position="107"/>
    </location>
</feature>
<evidence type="ECO:0000256" key="1">
    <source>
        <dbReference type="ARBA" id="ARBA00004651"/>
    </source>
</evidence>
<feature type="transmembrane region" description="Helical" evidence="7">
    <location>
        <begin position="20"/>
        <end position="39"/>
    </location>
</feature>
<dbReference type="EMBL" id="JBHTMB010000310">
    <property type="protein sequence ID" value="MFD1237813.1"/>
    <property type="molecule type" value="Genomic_DNA"/>
</dbReference>
<protein>
    <submittedName>
        <fullName evidence="9">MFS transporter</fullName>
    </submittedName>
</protein>
<feature type="transmembrane region" description="Helical" evidence="7">
    <location>
        <begin position="349"/>
        <end position="370"/>
    </location>
</feature>
<dbReference type="Pfam" id="PF07690">
    <property type="entry name" value="MFS_1"/>
    <property type="match status" value="1"/>
</dbReference>
<feature type="domain" description="Major facilitator superfamily (MFS) profile" evidence="8">
    <location>
        <begin position="1"/>
        <end position="407"/>
    </location>
</feature>
<feature type="transmembrane region" description="Helical" evidence="7">
    <location>
        <begin position="382"/>
        <end position="402"/>
    </location>
</feature>
<dbReference type="RefSeq" id="WP_013673598.1">
    <property type="nucleotide sequence ID" value="NZ_BAABKS010000056.1"/>
</dbReference>
<dbReference type="PANTHER" id="PTHR23517:SF13">
    <property type="entry name" value="MAJOR FACILITATOR SUPERFAMILY MFS_1"/>
    <property type="match status" value="1"/>
</dbReference>
<keyword evidence="4 7" id="KW-0812">Transmembrane</keyword>
<keyword evidence="6 7" id="KW-0472">Membrane</keyword>
<gene>
    <name evidence="9" type="ORF">ACFQ34_31400</name>
</gene>
<name>A0ABW3VS41_9PSEU</name>
<dbReference type="Proteomes" id="UP001597182">
    <property type="component" value="Unassembled WGS sequence"/>
</dbReference>
<dbReference type="SUPFAM" id="SSF103473">
    <property type="entry name" value="MFS general substrate transporter"/>
    <property type="match status" value="1"/>
</dbReference>
<feature type="transmembrane region" description="Helical" evidence="7">
    <location>
        <begin position="147"/>
        <end position="172"/>
    </location>
</feature>
<keyword evidence="3" id="KW-1003">Cell membrane</keyword>
<organism evidence="9 10">
    <name type="scientific">Pseudonocardia benzenivorans</name>
    <dbReference type="NCBI Taxonomy" id="228005"/>
    <lineage>
        <taxon>Bacteria</taxon>
        <taxon>Bacillati</taxon>
        <taxon>Actinomycetota</taxon>
        <taxon>Actinomycetes</taxon>
        <taxon>Pseudonocardiales</taxon>
        <taxon>Pseudonocardiaceae</taxon>
        <taxon>Pseudonocardia</taxon>
    </lineage>
</organism>
<dbReference type="InterPro" id="IPR020846">
    <property type="entry name" value="MFS_dom"/>
</dbReference>
<dbReference type="InterPro" id="IPR036259">
    <property type="entry name" value="MFS_trans_sf"/>
</dbReference>
<feature type="transmembrane region" description="Helical" evidence="7">
    <location>
        <begin position="260"/>
        <end position="280"/>
    </location>
</feature>
<comment type="caution">
    <text evidence="9">The sequence shown here is derived from an EMBL/GenBank/DDBJ whole genome shotgun (WGS) entry which is preliminary data.</text>
</comment>
<evidence type="ECO:0000313" key="10">
    <source>
        <dbReference type="Proteomes" id="UP001597182"/>
    </source>
</evidence>
<dbReference type="PROSITE" id="PS50850">
    <property type="entry name" value="MFS"/>
    <property type="match status" value="1"/>
</dbReference>
<evidence type="ECO:0000256" key="2">
    <source>
        <dbReference type="ARBA" id="ARBA00022448"/>
    </source>
</evidence>
<sequence>MSSIDVSVGPPATTARLSQAGTFAVVAALVVLFMAAAGAPTPLYVVYQKNWGFSATTLTIVFAVYVAGLLASLLVVGGLSDHVGRRPVLAAAIALEATSFVLFLVAGGVPMLLVARVLQGLATGAAITTLSAALVDSVPAHRPGRAGVVNSVAPVSGLAVGALGAGALVEYAPAPTHLVYAVFLALFVLGGIAVAAMPETSARRSGAVGSLRPALAVPARIRIEVLALVPILLASWSLGGLFFSLGPSVAADVLGLHNHLVGGLVVGLLCVPGALTSLLLRSWPVERLVVVAALLLAVGTASAVVGVDAGPAVLGVVGTVVAGIGFGAAALGTFGTYARIAAPHERGALFAVAYTISYLAFSVPAVAAGLATTAVGLRPTTVGYGIVVVALGIVALVAQWLVAARRRAAARPALS</sequence>
<dbReference type="InterPro" id="IPR005829">
    <property type="entry name" value="Sugar_transporter_CS"/>
</dbReference>
<keyword evidence="2" id="KW-0813">Transport</keyword>
<comment type="subcellular location">
    <subcellularLocation>
        <location evidence="1">Cell membrane</location>
        <topology evidence="1">Multi-pass membrane protein</topology>
    </subcellularLocation>
</comment>
<feature type="transmembrane region" description="Helical" evidence="7">
    <location>
        <begin position="113"/>
        <end position="135"/>
    </location>
</feature>
<dbReference type="Gene3D" id="1.20.1250.20">
    <property type="entry name" value="MFS general substrate transporter like domains"/>
    <property type="match status" value="1"/>
</dbReference>
<keyword evidence="5 7" id="KW-1133">Transmembrane helix</keyword>